<dbReference type="InterPro" id="IPR020578">
    <property type="entry name" value="Aminotrans_V_PyrdxlP_BS"/>
</dbReference>
<dbReference type="PROSITE" id="PS00595">
    <property type="entry name" value="AA_TRANSFER_CLASS_5"/>
    <property type="match status" value="2"/>
</dbReference>
<dbReference type="InterPro" id="IPR045240">
    <property type="entry name" value="Ribosomal_uL4_euk/arch"/>
</dbReference>
<sequence length="562" mass="61432">MTKGKILEQYVQGEGSPITKNLRNFCIIEIRGRLFYNRRKAGLQTSAESWGTGHAVPRIPRVAGGGTHRASQAAFGNMCRGGRMFAPTKIWRKWHRKVNVNQKRYAVVSAIVASAVPSLVLARGHRIESVPEFPLVVGDSAEGVEKTKEAIKLLKHIGDFPDAEKAKNRHGIRPGKVMQGCCLLLLKYKDQAFKLLDLLGLCFSLDIASGPKALTSGVGKLLLPVNKKMDKKKTIFSCFSKYRKRSLKPDDVLKFGLIYAGAQKNVGPSGVTVMIAQNELIGHAQSSTPVTNCHKRHPPPRKAGLQTSAESWGTGHAVPRIPRVAGGGTHRASQAAFGNMCRGGRMFAPTKIWRKWHRKVNVNQKRYAVVSAIVASAVPSLVLARGHRIESVPEFPLVVGDSAEGVEKTKEAIKLLKHIGDFPDAEKAKNRHGIRPGKVMQGCCLLLLKYKDQAFKLLDLLGLCFSLDIASGPKALTSGVGKLLLPVNKKMDKKKTIFSCFSKYRKRSLKPDDVLKFGLIYAGAQKNVGPSGVTVMIAQNELIGHAQSSTPVTNCHKRHPPP</sequence>
<dbReference type="Gramene" id="Psat06G0492600-T1">
    <property type="protein sequence ID" value="KAI5399777.1"/>
    <property type="gene ID" value="KIW84_064926"/>
</dbReference>
<evidence type="ECO:0000256" key="4">
    <source>
        <dbReference type="ARBA" id="ARBA00022980"/>
    </source>
</evidence>
<keyword evidence="3" id="KW-0663">Pyridoxal phosphate</keyword>
<dbReference type="Gene3D" id="3.40.640.10">
    <property type="entry name" value="Type I PLP-dependent aspartate aminotransferase-like (Major domain)"/>
    <property type="match status" value="2"/>
</dbReference>
<evidence type="ECO:0000256" key="6">
    <source>
        <dbReference type="SAM" id="MobiDB-lite"/>
    </source>
</evidence>
<feature type="region of interest" description="Disordered" evidence="6">
    <location>
        <begin position="287"/>
        <end position="313"/>
    </location>
</feature>
<evidence type="ECO:0008006" key="9">
    <source>
        <dbReference type="Google" id="ProtNLM"/>
    </source>
</evidence>
<evidence type="ECO:0000256" key="3">
    <source>
        <dbReference type="ARBA" id="ARBA00022898"/>
    </source>
</evidence>
<gene>
    <name evidence="7" type="ORF">KIW84_064926</name>
</gene>
<evidence type="ECO:0000256" key="2">
    <source>
        <dbReference type="ARBA" id="ARBA00010528"/>
    </source>
</evidence>
<keyword evidence="8" id="KW-1185">Reference proteome</keyword>
<evidence type="ECO:0000256" key="5">
    <source>
        <dbReference type="ARBA" id="ARBA00023274"/>
    </source>
</evidence>
<evidence type="ECO:0000313" key="7">
    <source>
        <dbReference type="EMBL" id="KAI5399777.1"/>
    </source>
</evidence>
<organism evidence="7 8">
    <name type="scientific">Pisum sativum</name>
    <name type="common">Garden pea</name>
    <name type="synonym">Lathyrus oleraceus</name>
    <dbReference type="NCBI Taxonomy" id="3888"/>
    <lineage>
        <taxon>Eukaryota</taxon>
        <taxon>Viridiplantae</taxon>
        <taxon>Streptophyta</taxon>
        <taxon>Embryophyta</taxon>
        <taxon>Tracheophyta</taxon>
        <taxon>Spermatophyta</taxon>
        <taxon>Magnoliopsida</taxon>
        <taxon>eudicotyledons</taxon>
        <taxon>Gunneridae</taxon>
        <taxon>Pentapetalae</taxon>
        <taxon>rosids</taxon>
        <taxon>fabids</taxon>
        <taxon>Fabales</taxon>
        <taxon>Fabaceae</taxon>
        <taxon>Papilionoideae</taxon>
        <taxon>50 kb inversion clade</taxon>
        <taxon>NPAAA clade</taxon>
        <taxon>Hologalegina</taxon>
        <taxon>IRL clade</taxon>
        <taxon>Fabeae</taxon>
        <taxon>Lathyrus</taxon>
    </lineage>
</organism>
<dbReference type="SUPFAM" id="SSF52166">
    <property type="entry name" value="Ribosomal protein L4"/>
    <property type="match status" value="2"/>
</dbReference>
<comment type="similarity">
    <text evidence="2">Belongs to the universal ribosomal protein uL4 family.</text>
</comment>
<dbReference type="GO" id="GO:0005840">
    <property type="term" value="C:ribosome"/>
    <property type="evidence" value="ECO:0007669"/>
    <property type="project" value="UniProtKB-KW"/>
</dbReference>
<evidence type="ECO:0000313" key="8">
    <source>
        <dbReference type="Proteomes" id="UP001058974"/>
    </source>
</evidence>
<dbReference type="GO" id="GO:1990904">
    <property type="term" value="C:ribonucleoprotein complex"/>
    <property type="evidence" value="ECO:0007669"/>
    <property type="project" value="UniProtKB-KW"/>
</dbReference>
<accession>A0A9D4WDL0</accession>
<dbReference type="InterPro" id="IPR013000">
    <property type="entry name" value="Ribosomal_uL4_euk/arc_CS"/>
</dbReference>
<reference evidence="7 8" key="1">
    <citation type="journal article" date="2022" name="Nat. Genet.">
        <title>Improved pea reference genome and pan-genome highlight genomic features and evolutionary characteristics.</title>
        <authorList>
            <person name="Yang T."/>
            <person name="Liu R."/>
            <person name="Luo Y."/>
            <person name="Hu S."/>
            <person name="Wang D."/>
            <person name="Wang C."/>
            <person name="Pandey M.K."/>
            <person name="Ge S."/>
            <person name="Xu Q."/>
            <person name="Li N."/>
            <person name="Li G."/>
            <person name="Huang Y."/>
            <person name="Saxena R.K."/>
            <person name="Ji Y."/>
            <person name="Li M."/>
            <person name="Yan X."/>
            <person name="He Y."/>
            <person name="Liu Y."/>
            <person name="Wang X."/>
            <person name="Xiang C."/>
            <person name="Varshney R.K."/>
            <person name="Ding H."/>
            <person name="Gao S."/>
            <person name="Zong X."/>
        </authorList>
    </citation>
    <scope>NUCLEOTIDE SEQUENCE [LARGE SCALE GENOMIC DNA]</scope>
    <source>
        <strain evidence="7 8">cv. Zhongwan 6</strain>
    </source>
</reference>
<keyword evidence="5" id="KW-0687">Ribonucleoprotein</keyword>
<comment type="cofactor">
    <cofactor evidence="1">
        <name>pyridoxal 5'-phosphate</name>
        <dbReference type="ChEBI" id="CHEBI:597326"/>
    </cofactor>
</comment>
<dbReference type="AlphaFoldDB" id="A0A9D4WDL0"/>
<dbReference type="InterPro" id="IPR002136">
    <property type="entry name" value="Ribosomal_uL4"/>
</dbReference>
<dbReference type="InterPro" id="IPR015424">
    <property type="entry name" value="PyrdxlP-dep_Trfase"/>
</dbReference>
<dbReference type="EMBL" id="JAMSHJ010000006">
    <property type="protein sequence ID" value="KAI5399777.1"/>
    <property type="molecule type" value="Genomic_DNA"/>
</dbReference>
<evidence type="ECO:0000256" key="1">
    <source>
        <dbReference type="ARBA" id="ARBA00001933"/>
    </source>
</evidence>
<dbReference type="GO" id="GO:0003735">
    <property type="term" value="F:structural constituent of ribosome"/>
    <property type="evidence" value="ECO:0007669"/>
    <property type="project" value="InterPro"/>
</dbReference>
<dbReference type="PROSITE" id="PS00939">
    <property type="entry name" value="RIBOSOMAL_L1E"/>
    <property type="match status" value="2"/>
</dbReference>
<dbReference type="InterPro" id="IPR015421">
    <property type="entry name" value="PyrdxlP-dep_Trfase_major"/>
</dbReference>
<dbReference type="Gene3D" id="3.40.1370.10">
    <property type="match status" value="2"/>
</dbReference>
<dbReference type="InterPro" id="IPR023574">
    <property type="entry name" value="Ribosomal_uL4_dom_sf"/>
</dbReference>
<keyword evidence="4" id="KW-0689">Ribosomal protein</keyword>
<dbReference type="GO" id="GO:0006412">
    <property type="term" value="P:translation"/>
    <property type="evidence" value="ECO:0007669"/>
    <property type="project" value="InterPro"/>
</dbReference>
<comment type="caution">
    <text evidence="7">The sequence shown here is derived from an EMBL/GenBank/DDBJ whole genome shotgun (WGS) entry which is preliminary data.</text>
</comment>
<dbReference type="PANTHER" id="PTHR19431">
    <property type="entry name" value="60S RIBOSOMAL PROTEIN L4"/>
    <property type="match status" value="1"/>
</dbReference>
<proteinExistence type="inferred from homology"/>
<name>A0A9D4WDL0_PEA</name>
<dbReference type="Proteomes" id="UP001058974">
    <property type="component" value="Chromosome 6"/>
</dbReference>
<protein>
    <recommendedName>
        <fullName evidence="9">60S ribosomal protein L4</fullName>
    </recommendedName>
</protein>
<dbReference type="SUPFAM" id="SSF53383">
    <property type="entry name" value="PLP-dependent transferases"/>
    <property type="match status" value="2"/>
</dbReference>
<dbReference type="Pfam" id="PF00573">
    <property type="entry name" value="Ribosomal_L4"/>
    <property type="match status" value="2"/>
</dbReference>